<proteinExistence type="predicted"/>
<gene>
    <name evidence="1" type="ORF">Cfor_02386</name>
</gene>
<sequence>MHHSACVDPEGGKAQVIALNDSSWSGVDNLVRNVPIIPPVAGHAAGPWPCSVLCCISPQWKHTVPAKDPRKGCN</sequence>
<dbReference type="AlphaFoldDB" id="A0A6L2PSK7"/>
<organism evidence="1 2">
    <name type="scientific">Coptotermes formosanus</name>
    <name type="common">Formosan subterranean termite</name>
    <dbReference type="NCBI Taxonomy" id="36987"/>
    <lineage>
        <taxon>Eukaryota</taxon>
        <taxon>Metazoa</taxon>
        <taxon>Ecdysozoa</taxon>
        <taxon>Arthropoda</taxon>
        <taxon>Hexapoda</taxon>
        <taxon>Insecta</taxon>
        <taxon>Pterygota</taxon>
        <taxon>Neoptera</taxon>
        <taxon>Polyneoptera</taxon>
        <taxon>Dictyoptera</taxon>
        <taxon>Blattodea</taxon>
        <taxon>Blattoidea</taxon>
        <taxon>Termitoidae</taxon>
        <taxon>Rhinotermitidae</taxon>
        <taxon>Coptotermes</taxon>
    </lineage>
</organism>
<dbReference type="InParanoid" id="A0A6L2PSK7"/>
<protein>
    <submittedName>
        <fullName evidence="1">Uncharacterized protein</fullName>
    </submittedName>
</protein>
<comment type="caution">
    <text evidence="1">The sequence shown here is derived from an EMBL/GenBank/DDBJ whole genome shotgun (WGS) entry which is preliminary data.</text>
</comment>
<accession>A0A6L2PSK7</accession>
<name>A0A6L2PSK7_COPFO</name>
<dbReference type="EMBL" id="BLKM01005839">
    <property type="protein sequence ID" value="GFG35559.1"/>
    <property type="molecule type" value="Genomic_DNA"/>
</dbReference>
<evidence type="ECO:0000313" key="1">
    <source>
        <dbReference type="EMBL" id="GFG35559.1"/>
    </source>
</evidence>
<evidence type="ECO:0000313" key="2">
    <source>
        <dbReference type="Proteomes" id="UP000502823"/>
    </source>
</evidence>
<dbReference type="Proteomes" id="UP000502823">
    <property type="component" value="Unassembled WGS sequence"/>
</dbReference>
<keyword evidence="2" id="KW-1185">Reference proteome</keyword>
<reference evidence="2" key="1">
    <citation type="submission" date="2020-01" db="EMBL/GenBank/DDBJ databases">
        <title>Draft genome sequence of the Termite Coptotermes fromosanus.</title>
        <authorList>
            <person name="Itakura S."/>
            <person name="Yosikawa Y."/>
            <person name="Umezawa K."/>
        </authorList>
    </citation>
    <scope>NUCLEOTIDE SEQUENCE [LARGE SCALE GENOMIC DNA]</scope>
</reference>